<evidence type="ECO:0000313" key="1">
    <source>
        <dbReference type="EMBL" id="BCJ92938.1"/>
    </source>
</evidence>
<dbReference type="AlphaFoldDB" id="A0A6S6R1R0"/>
<dbReference type="Proteomes" id="UP000515561">
    <property type="component" value="Chromosome"/>
</dbReference>
<dbReference type="PANTHER" id="PTHR37166:SF1">
    <property type="entry name" value="PROTEIN FLAG"/>
    <property type="match status" value="1"/>
</dbReference>
<dbReference type="PANTHER" id="PTHR37166">
    <property type="entry name" value="PROTEIN FLAG"/>
    <property type="match status" value="1"/>
</dbReference>
<dbReference type="Pfam" id="PF03646">
    <property type="entry name" value="FlaG"/>
    <property type="match status" value="1"/>
</dbReference>
<organism evidence="1 2">
    <name type="scientific">Anaerocolumna cellulosilytica</name>
    <dbReference type="NCBI Taxonomy" id="433286"/>
    <lineage>
        <taxon>Bacteria</taxon>
        <taxon>Bacillati</taxon>
        <taxon>Bacillota</taxon>
        <taxon>Clostridia</taxon>
        <taxon>Lachnospirales</taxon>
        <taxon>Lachnospiraceae</taxon>
        <taxon>Anaerocolumna</taxon>
    </lineage>
</organism>
<evidence type="ECO:0000313" key="2">
    <source>
        <dbReference type="Proteomes" id="UP000515561"/>
    </source>
</evidence>
<dbReference type="Gene3D" id="3.30.160.170">
    <property type="entry name" value="FlaG-like"/>
    <property type="match status" value="1"/>
</dbReference>
<reference evidence="1 2" key="1">
    <citation type="journal article" date="2016" name="Int. J. Syst. Evol. Microbiol.">
        <title>Descriptions of Anaerotaenia torta gen. nov., sp. nov. and Anaerocolumna cellulosilytica gen. nov., sp. nov. isolated from a methanogenic reactor of cattle waste.</title>
        <authorList>
            <person name="Uek A."/>
            <person name="Ohtaki Y."/>
            <person name="Kaku N."/>
            <person name="Ueki K."/>
        </authorList>
    </citation>
    <scope>NUCLEOTIDE SEQUENCE [LARGE SCALE GENOMIC DNA]</scope>
    <source>
        <strain evidence="1 2">SN021</strain>
    </source>
</reference>
<accession>A0A6S6R1R0</accession>
<keyword evidence="2" id="KW-1185">Reference proteome</keyword>
<dbReference type="KEGG" id="acel:acsn021_05070"/>
<dbReference type="EMBL" id="AP023367">
    <property type="protein sequence ID" value="BCJ92938.1"/>
    <property type="molecule type" value="Genomic_DNA"/>
</dbReference>
<dbReference type="InterPro" id="IPR035924">
    <property type="entry name" value="FlaG-like_sf"/>
</dbReference>
<dbReference type="RefSeq" id="WP_243167850.1">
    <property type="nucleotide sequence ID" value="NZ_AP023367.1"/>
</dbReference>
<gene>
    <name evidence="1" type="ORF">acsn021_05070</name>
</gene>
<protein>
    <submittedName>
        <fullName evidence="1">Uncharacterized protein</fullName>
    </submittedName>
</protein>
<proteinExistence type="predicted"/>
<dbReference type="InterPro" id="IPR005186">
    <property type="entry name" value="FlaG"/>
</dbReference>
<dbReference type="SUPFAM" id="SSF160214">
    <property type="entry name" value="FlaG-like"/>
    <property type="match status" value="1"/>
</dbReference>
<name>A0A6S6R1R0_9FIRM</name>
<sequence>MAVNSVSNTGAAYIDSKTEQKVQSAVKAAAISGVAYHGVKVQGGTGKEDREDTQVDAKRVKNIVDETNHKIKDSRRRLEFSYNEEIKRVSIKVMDEVTNEVIKEIPPEKTLEMIQKMWEVAGLLIDERL</sequence>